<dbReference type="Gene3D" id="3.40.50.620">
    <property type="entry name" value="HUPs"/>
    <property type="match status" value="1"/>
</dbReference>
<organism evidence="2 3">
    <name type="scientific">Candidatus Desantisbacteria bacterium CG_4_10_14_0_8_um_filter_39_17</name>
    <dbReference type="NCBI Taxonomy" id="1974542"/>
    <lineage>
        <taxon>Bacteria</taxon>
        <taxon>Candidatus Desantisiibacteriota</taxon>
    </lineage>
</organism>
<dbReference type="GO" id="GO:0017178">
    <property type="term" value="F:diphthine-ammonia ligase activity"/>
    <property type="evidence" value="ECO:0007669"/>
    <property type="project" value="TreeGrafter"/>
</dbReference>
<dbReference type="InterPro" id="IPR002761">
    <property type="entry name" value="Diphthami_syn_dom"/>
</dbReference>
<dbReference type="SUPFAM" id="SSF52402">
    <property type="entry name" value="Adenine nucleotide alpha hydrolases-like"/>
    <property type="match status" value="1"/>
</dbReference>
<feature type="domain" description="Diphthamide synthase" evidence="1">
    <location>
        <begin position="4"/>
        <end position="220"/>
    </location>
</feature>
<evidence type="ECO:0000313" key="3">
    <source>
        <dbReference type="Proteomes" id="UP000234145"/>
    </source>
</evidence>
<sequence length="239" mass="27390">MDQMKVFCSWSGGKESSLACYRAILEGFEVSFLLNMISEDGKRSRSHGLDSKLLEAQSKAMDMPIVQRKTTWDSYEDEFKKAVSDLKKQGIAGGIFGDIDLQEHRDWVERVCKESGIEAFEPLWHNERRHLLKEFIEAGFNALIVATKPELMNHEWLGRNIDEKFINDLAALKNIDLCGEAGEYHTFVTDGPMFKEKIEILSAKKVLRDNHWFLDIKDYRLVVPPASSFGRRSSGTKVR</sequence>
<dbReference type="Proteomes" id="UP000234145">
    <property type="component" value="Unassembled WGS sequence"/>
</dbReference>
<dbReference type="InterPro" id="IPR030662">
    <property type="entry name" value="DPH6/MJ0570"/>
</dbReference>
<dbReference type="EMBL" id="PFMS01000057">
    <property type="protein sequence ID" value="PIZ16202.1"/>
    <property type="molecule type" value="Genomic_DNA"/>
</dbReference>
<protein>
    <submittedName>
        <fullName evidence="2">ATP pyrophosphatase</fullName>
    </submittedName>
</protein>
<dbReference type="AlphaFoldDB" id="A0A2H9PBI7"/>
<name>A0A2H9PBI7_9BACT</name>
<dbReference type="Gene3D" id="3.90.1490.10">
    <property type="entry name" value="putative n-type atp pyrophosphatase, domain 2"/>
    <property type="match status" value="1"/>
</dbReference>
<dbReference type="InterPro" id="IPR014729">
    <property type="entry name" value="Rossmann-like_a/b/a_fold"/>
</dbReference>
<dbReference type="PANTHER" id="PTHR12196">
    <property type="entry name" value="DOMAIN OF UNKNOWN FUNCTION 71 DUF71 -CONTAINING PROTEIN"/>
    <property type="match status" value="1"/>
</dbReference>
<accession>A0A2H9PBI7</accession>
<gene>
    <name evidence="2" type="ORF">COY51_03305</name>
</gene>
<evidence type="ECO:0000313" key="2">
    <source>
        <dbReference type="EMBL" id="PIZ16202.1"/>
    </source>
</evidence>
<reference evidence="3" key="1">
    <citation type="submission" date="2017-09" db="EMBL/GenBank/DDBJ databases">
        <title>Depth-based differentiation of microbial function through sediment-hosted aquifers and enrichment of novel symbionts in the deep terrestrial subsurface.</title>
        <authorList>
            <person name="Probst A.J."/>
            <person name="Ladd B."/>
            <person name="Jarett J.K."/>
            <person name="Geller-Mcgrath D.E."/>
            <person name="Sieber C.M.K."/>
            <person name="Emerson J.B."/>
            <person name="Anantharaman K."/>
            <person name="Thomas B.C."/>
            <person name="Malmstrom R."/>
            <person name="Stieglmeier M."/>
            <person name="Klingl A."/>
            <person name="Woyke T."/>
            <person name="Ryan C.M."/>
            <person name="Banfield J.F."/>
        </authorList>
    </citation>
    <scope>NUCLEOTIDE SEQUENCE [LARGE SCALE GENOMIC DNA]</scope>
</reference>
<comment type="caution">
    <text evidence="2">The sequence shown here is derived from an EMBL/GenBank/DDBJ whole genome shotgun (WGS) entry which is preliminary data.</text>
</comment>
<dbReference type="CDD" id="cd01994">
    <property type="entry name" value="AANH_PF0828-like"/>
    <property type="match status" value="1"/>
</dbReference>
<dbReference type="PIRSF" id="PIRSF039123">
    <property type="entry name" value="Diphthamide_synthase"/>
    <property type="match status" value="1"/>
</dbReference>
<dbReference type="GO" id="GO:0017183">
    <property type="term" value="P:protein histidyl modification to diphthamide"/>
    <property type="evidence" value="ECO:0007669"/>
    <property type="project" value="TreeGrafter"/>
</dbReference>
<dbReference type="Pfam" id="PF01902">
    <property type="entry name" value="Diphthami_syn_2"/>
    <property type="match status" value="1"/>
</dbReference>
<proteinExistence type="predicted"/>
<dbReference type="PANTHER" id="PTHR12196:SF2">
    <property type="entry name" value="DIPHTHINE--AMMONIA LIGASE"/>
    <property type="match status" value="1"/>
</dbReference>
<dbReference type="NCBIfam" id="TIGR00290">
    <property type="entry name" value="MJ0570_dom"/>
    <property type="match status" value="1"/>
</dbReference>
<evidence type="ECO:0000259" key="1">
    <source>
        <dbReference type="Pfam" id="PF01902"/>
    </source>
</evidence>